<protein>
    <submittedName>
        <fullName evidence="2">Predicted protein</fullName>
    </submittedName>
</protein>
<organism evidence="3">
    <name type="scientific">Leptosphaeria maculans (strain JN3 / isolate v23.1.3 / race Av1-4-5-6-7-8)</name>
    <name type="common">Blackleg fungus</name>
    <name type="synonym">Phoma lingam</name>
    <dbReference type="NCBI Taxonomy" id="985895"/>
    <lineage>
        <taxon>Eukaryota</taxon>
        <taxon>Fungi</taxon>
        <taxon>Dikarya</taxon>
        <taxon>Ascomycota</taxon>
        <taxon>Pezizomycotina</taxon>
        <taxon>Dothideomycetes</taxon>
        <taxon>Pleosporomycetidae</taxon>
        <taxon>Pleosporales</taxon>
        <taxon>Pleosporineae</taxon>
        <taxon>Leptosphaeriaceae</taxon>
        <taxon>Plenodomus</taxon>
        <taxon>Plenodomus lingam/Leptosphaeria maculans species complex</taxon>
    </lineage>
</organism>
<reference evidence="3" key="1">
    <citation type="journal article" date="2011" name="Nat. Commun.">
        <title>Effector diversification within compartments of the Leptosphaeria maculans genome affected by Repeat-Induced Point mutations.</title>
        <authorList>
            <person name="Rouxel T."/>
            <person name="Grandaubert J."/>
            <person name="Hane J.K."/>
            <person name="Hoede C."/>
            <person name="van de Wouw A.P."/>
            <person name="Couloux A."/>
            <person name="Dominguez V."/>
            <person name="Anthouard V."/>
            <person name="Bally P."/>
            <person name="Bourras S."/>
            <person name="Cozijnsen A.J."/>
            <person name="Ciuffetti L.M."/>
            <person name="Degrave A."/>
            <person name="Dilmaghani A."/>
            <person name="Duret L."/>
            <person name="Fudal I."/>
            <person name="Goodwin S.B."/>
            <person name="Gout L."/>
            <person name="Glaser N."/>
            <person name="Linglin J."/>
            <person name="Kema G.H.J."/>
            <person name="Lapalu N."/>
            <person name="Lawrence C.B."/>
            <person name="May K."/>
            <person name="Meyer M."/>
            <person name="Ollivier B."/>
            <person name="Poulain J."/>
            <person name="Schoch C.L."/>
            <person name="Simon A."/>
            <person name="Spatafora J.W."/>
            <person name="Stachowiak A."/>
            <person name="Turgeon B.G."/>
            <person name="Tyler B.M."/>
            <person name="Vincent D."/>
            <person name="Weissenbach J."/>
            <person name="Amselem J."/>
            <person name="Quesneville H."/>
            <person name="Oliver R.P."/>
            <person name="Wincker P."/>
            <person name="Balesdent M.-H."/>
            <person name="Howlett B.J."/>
        </authorList>
    </citation>
    <scope>NUCLEOTIDE SEQUENCE [LARGE SCALE GENOMIC DNA]</scope>
    <source>
        <strain evidence="3">JN3 / isolate v23.1.3 / race Av1-4-5-6-7-8</strain>
    </source>
</reference>
<dbReference type="EMBL" id="FP929138">
    <property type="protein sequence ID" value="CBY00887.1"/>
    <property type="molecule type" value="Genomic_DNA"/>
</dbReference>
<feature type="compositionally biased region" description="Polar residues" evidence="1">
    <location>
        <begin position="13"/>
        <end position="24"/>
    </location>
</feature>
<dbReference type="InParanoid" id="E5AB46"/>
<keyword evidence="3" id="KW-1185">Reference proteome</keyword>
<proteinExistence type="predicted"/>
<accession>E5AB46</accession>
<gene>
    <name evidence="2" type="ORF">LEMA_uP020170.1</name>
</gene>
<dbReference type="VEuPathDB" id="FungiDB:LEMA_uP020170.1"/>
<feature type="region of interest" description="Disordered" evidence="1">
    <location>
        <begin position="1"/>
        <end position="24"/>
    </location>
</feature>
<name>E5AB46_LEPMJ</name>
<sequence>MSRIQKSLLGTLGHTNSPQVSTSSTGCLKWSYGSGEYTMAQVGSSVALYTAIGCYPERTMGTKETSGGCLLS</sequence>
<evidence type="ECO:0000256" key="1">
    <source>
        <dbReference type="SAM" id="MobiDB-lite"/>
    </source>
</evidence>
<dbReference type="PROSITE" id="PS51257">
    <property type="entry name" value="PROKAR_LIPOPROTEIN"/>
    <property type="match status" value="1"/>
</dbReference>
<dbReference type="Proteomes" id="UP000002668">
    <property type="component" value="Genome"/>
</dbReference>
<evidence type="ECO:0000313" key="3">
    <source>
        <dbReference type="Proteomes" id="UP000002668"/>
    </source>
</evidence>
<dbReference type="AlphaFoldDB" id="E5AB46"/>
<evidence type="ECO:0000313" key="2">
    <source>
        <dbReference type="EMBL" id="CBY00887.1"/>
    </source>
</evidence>
<dbReference type="HOGENOM" id="CLU_2722682_0_0_1"/>